<reference evidence="4" key="1">
    <citation type="submission" date="2022-11" db="UniProtKB">
        <authorList>
            <consortium name="WormBaseParasite"/>
        </authorList>
    </citation>
    <scope>IDENTIFICATION</scope>
</reference>
<feature type="region of interest" description="Disordered" evidence="1">
    <location>
        <begin position="16"/>
        <end position="38"/>
    </location>
</feature>
<dbReference type="PANTHER" id="PTHR11736">
    <property type="entry name" value="MELANOMA-ASSOCIATED ANTIGEN MAGE ANTIGEN"/>
    <property type="match status" value="1"/>
</dbReference>
<evidence type="ECO:0000259" key="2">
    <source>
        <dbReference type="SMART" id="SM01373"/>
    </source>
</evidence>
<dbReference type="GO" id="GO:0005634">
    <property type="term" value="C:nucleus"/>
    <property type="evidence" value="ECO:0007669"/>
    <property type="project" value="TreeGrafter"/>
</dbReference>
<evidence type="ECO:0000313" key="4">
    <source>
        <dbReference type="WBParaSite" id="ACRNAN_scaffold2328.g32492.t1"/>
    </source>
</evidence>
<feature type="domain" description="MAGE" evidence="2">
    <location>
        <begin position="79"/>
        <end position="255"/>
    </location>
</feature>
<dbReference type="InterPro" id="IPR041899">
    <property type="entry name" value="MAGE_WH2"/>
</dbReference>
<sequence length="295" mass="33447">NHLEMSDDEMSRLYISDSESSSQTPMETHNTNQRKRAIEEASTSSSLIVASSQSPLVIKITTAMKKPREKKVASIESEVIQFILASSARKGFVREADVRKMLSISSTRLRDMALKNVESALFRVFGLKLILDKASNRYYVANMLQTRKDLELAIERPSEEYSLDGILLAILMFIFMVKRHLENENGVSDDLIMEFLLHLQDENTTELKKSTSTLLLDYVTKGWLNISKENDTSGNVTVSYDWGLRAKNVVDPTKLLHLFCKIYGTAPEDWPIHLLAAKKLTHALEQADSHARKHC</sequence>
<dbReference type="InterPro" id="IPR037445">
    <property type="entry name" value="MAGE"/>
</dbReference>
<protein>
    <submittedName>
        <fullName evidence="4">MAGE domain-containing protein</fullName>
    </submittedName>
</protein>
<dbReference type="Proteomes" id="UP000887540">
    <property type="component" value="Unplaced"/>
</dbReference>
<dbReference type="PANTHER" id="PTHR11736:SF14">
    <property type="entry name" value="NSE3 HOMOLOG, SMC5-SMC6 COMPLEX COMPONENT"/>
    <property type="match status" value="1"/>
</dbReference>
<dbReference type="Pfam" id="PF01454">
    <property type="entry name" value="MAGE"/>
    <property type="match status" value="1"/>
</dbReference>
<evidence type="ECO:0000256" key="1">
    <source>
        <dbReference type="SAM" id="MobiDB-lite"/>
    </source>
</evidence>
<feature type="compositionally biased region" description="Polar residues" evidence="1">
    <location>
        <begin position="17"/>
        <end position="31"/>
    </location>
</feature>
<proteinExistence type="predicted"/>
<organism evidence="3 4">
    <name type="scientific">Acrobeloides nanus</name>
    <dbReference type="NCBI Taxonomy" id="290746"/>
    <lineage>
        <taxon>Eukaryota</taxon>
        <taxon>Metazoa</taxon>
        <taxon>Ecdysozoa</taxon>
        <taxon>Nematoda</taxon>
        <taxon>Chromadorea</taxon>
        <taxon>Rhabditida</taxon>
        <taxon>Tylenchina</taxon>
        <taxon>Cephalobomorpha</taxon>
        <taxon>Cephaloboidea</taxon>
        <taxon>Cephalobidae</taxon>
        <taxon>Acrobeloides</taxon>
    </lineage>
</organism>
<evidence type="ECO:0000313" key="3">
    <source>
        <dbReference type="Proteomes" id="UP000887540"/>
    </source>
</evidence>
<dbReference type="InterPro" id="IPR002190">
    <property type="entry name" value="MHD_dom"/>
</dbReference>
<dbReference type="WBParaSite" id="ACRNAN_scaffold2328.g32492.t1">
    <property type="protein sequence ID" value="ACRNAN_scaffold2328.g32492.t1"/>
    <property type="gene ID" value="ACRNAN_scaffold2328.g32492"/>
</dbReference>
<keyword evidence="3" id="KW-1185">Reference proteome</keyword>
<dbReference type="AlphaFoldDB" id="A0A914DF07"/>
<dbReference type="SMART" id="SM01373">
    <property type="entry name" value="MAGE"/>
    <property type="match status" value="1"/>
</dbReference>
<name>A0A914DF07_9BILA</name>
<accession>A0A914DF07</accession>
<dbReference type="Gene3D" id="1.10.10.1210">
    <property type="entry name" value="MAGE homology domain, winged helix WH2 motif"/>
    <property type="match status" value="1"/>
</dbReference>